<feature type="region of interest" description="Disordered" evidence="1">
    <location>
        <begin position="233"/>
        <end position="285"/>
    </location>
</feature>
<dbReference type="AlphaFoldDB" id="A0A9W7GEB0"/>
<feature type="region of interest" description="Disordered" evidence="1">
    <location>
        <begin position="1"/>
        <end position="21"/>
    </location>
</feature>
<proteinExistence type="predicted"/>
<dbReference type="EMBL" id="BRYA01001449">
    <property type="protein sequence ID" value="GMI43093.1"/>
    <property type="molecule type" value="Genomic_DNA"/>
</dbReference>
<feature type="compositionally biased region" description="Basic and acidic residues" evidence="1">
    <location>
        <begin position="234"/>
        <end position="250"/>
    </location>
</feature>
<feature type="compositionally biased region" description="Basic and acidic residues" evidence="1">
    <location>
        <begin position="260"/>
        <end position="276"/>
    </location>
</feature>
<feature type="compositionally biased region" description="Polar residues" evidence="1">
    <location>
        <begin position="129"/>
        <end position="139"/>
    </location>
</feature>
<sequence length="285" mass="31878">MSDNGESVTPKAGDASTSVKRQTFFGMYSGAKDQVKTIEELKERAKRASTRLTVITSTYNEDEQGSPSSRRKPTMVKAGLHEHLAQARGGKSPVNYDDDELDLDDLFEDEDEETEEDHDVVAPLATEQPAVNASDLTKNMHSKINKEAQRKRKVTLMKRKEDIKDVNPKDFESVQKGLQSAADGKARARMRSQLLTEKFNAKQKGKATLGIRKTIKMTGGKQAKATAYLCSEKNATKQKEKNQKNWENTRKHAAKTKPKTYAEHDARRKKVDKEEGGTTTLPPII</sequence>
<dbReference type="Proteomes" id="UP001165065">
    <property type="component" value="Unassembled WGS sequence"/>
</dbReference>
<evidence type="ECO:0000313" key="3">
    <source>
        <dbReference type="Proteomes" id="UP001165065"/>
    </source>
</evidence>
<keyword evidence="3" id="KW-1185">Reference proteome</keyword>
<accession>A0A9W7GEB0</accession>
<organism evidence="2 3">
    <name type="scientific">Triparma columacea</name>
    <dbReference type="NCBI Taxonomy" id="722753"/>
    <lineage>
        <taxon>Eukaryota</taxon>
        <taxon>Sar</taxon>
        <taxon>Stramenopiles</taxon>
        <taxon>Ochrophyta</taxon>
        <taxon>Bolidophyceae</taxon>
        <taxon>Parmales</taxon>
        <taxon>Triparmaceae</taxon>
        <taxon>Triparma</taxon>
    </lineage>
</organism>
<dbReference type="OrthoDB" id="200209at2759"/>
<evidence type="ECO:0000256" key="1">
    <source>
        <dbReference type="SAM" id="MobiDB-lite"/>
    </source>
</evidence>
<evidence type="ECO:0000313" key="2">
    <source>
        <dbReference type="EMBL" id="GMI43093.1"/>
    </source>
</evidence>
<feature type="compositionally biased region" description="Acidic residues" evidence="1">
    <location>
        <begin position="106"/>
        <end position="118"/>
    </location>
</feature>
<feature type="region of interest" description="Disordered" evidence="1">
    <location>
        <begin position="55"/>
        <end position="76"/>
    </location>
</feature>
<name>A0A9W7GEB0_9STRA</name>
<gene>
    <name evidence="2" type="ORF">TrCOL_g8107</name>
</gene>
<feature type="region of interest" description="Disordered" evidence="1">
    <location>
        <begin position="106"/>
        <end position="142"/>
    </location>
</feature>
<reference evidence="3" key="1">
    <citation type="journal article" date="2023" name="Commun. Biol.">
        <title>Genome analysis of Parmales, the sister group of diatoms, reveals the evolutionary specialization of diatoms from phago-mixotrophs to photoautotrophs.</title>
        <authorList>
            <person name="Ban H."/>
            <person name="Sato S."/>
            <person name="Yoshikawa S."/>
            <person name="Yamada K."/>
            <person name="Nakamura Y."/>
            <person name="Ichinomiya M."/>
            <person name="Sato N."/>
            <person name="Blanc-Mathieu R."/>
            <person name="Endo H."/>
            <person name="Kuwata A."/>
            <person name="Ogata H."/>
        </authorList>
    </citation>
    <scope>NUCLEOTIDE SEQUENCE [LARGE SCALE GENOMIC DNA]</scope>
</reference>
<comment type="caution">
    <text evidence="2">The sequence shown here is derived from an EMBL/GenBank/DDBJ whole genome shotgun (WGS) entry which is preliminary data.</text>
</comment>
<protein>
    <submittedName>
        <fullName evidence="2">Uncharacterized protein</fullName>
    </submittedName>
</protein>